<accession>A0AC61U547</accession>
<reference evidence="1" key="1">
    <citation type="submission" date="2021-11" db="EMBL/GenBank/DDBJ databases">
        <title>Study of the species diversity of bacterial strains isolated from a unique natural object - Shulgan-Tash cave (Bashkiria).</title>
        <authorList>
            <person name="Sazanova A.L."/>
            <person name="Chirak E.R."/>
            <person name="Safronova V.I."/>
        </authorList>
    </citation>
    <scope>NUCLEOTIDE SEQUENCE</scope>
    <source>
        <strain evidence="1">P1</strain>
    </source>
</reference>
<organism evidence="1 2">
    <name type="scientific">Janibacter limosus</name>
    <dbReference type="NCBI Taxonomy" id="53458"/>
    <lineage>
        <taxon>Bacteria</taxon>
        <taxon>Bacillati</taxon>
        <taxon>Actinomycetota</taxon>
        <taxon>Actinomycetes</taxon>
        <taxon>Micrococcales</taxon>
        <taxon>Intrasporangiaceae</taxon>
        <taxon>Janibacter</taxon>
    </lineage>
</organism>
<dbReference type="Proteomes" id="UP001059663">
    <property type="component" value="Chromosome"/>
</dbReference>
<sequence>MSVIAAVVVPAAPALLPGIGGAADPLADLREQAAALVDATATAKGASRVVVIGAGQSTRTRPTDAPSGAARFTTGLVPDGALPTDVEIGRLFAPSGGGELVLHSIASDATPQECAQLGRELADGPSTLLVCVADGPATLTDKAPGHLQPDAAPFARELADALAAGDTPALAALDPATCDRLWMRGRPALQVLAAAAHRVCWARWSPRKPPSACSTCWPAGSEPVVILRTRMTGEGQPGARNDVRWRYRRRVTRSGASAACSGVAPGVAARAR</sequence>
<gene>
    <name evidence="1" type="ORF">LP422_02445</name>
</gene>
<name>A0AC61U547_9MICO</name>
<protein>
    <submittedName>
        <fullName evidence="1">Uncharacterized protein</fullName>
    </submittedName>
</protein>
<proteinExistence type="predicted"/>
<dbReference type="EMBL" id="CP087977">
    <property type="protein sequence ID" value="UUZ45166.1"/>
    <property type="molecule type" value="Genomic_DNA"/>
</dbReference>
<evidence type="ECO:0000313" key="2">
    <source>
        <dbReference type="Proteomes" id="UP001059663"/>
    </source>
</evidence>
<evidence type="ECO:0000313" key="1">
    <source>
        <dbReference type="EMBL" id="UUZ45166.1"/>
    </source>
</evidence>